<sequence length="62" mass="6860">MDLDAVPIQRTLGLSWNSVTDDFVAHFKIPPEGKTKRQLLRAIASIFDLQDSGKPNGNYCGL</sequence>
<protein>
    <submittedName>
        <fullName evidence="1">Uncharacterized protein</fullName>
    </submittedName>
</protein>
<evidence type="ECO:0000313" key="2">
    <source>
        <dbReference type="Proteomes" id="UP000030764"/>
    </source>
</evidence>
<evidence type="ECO:0000313" key="1">
    <source>
        <dbReference type="EMBL" id="KFD45849.1"/>
    </source>
</evidence>
<organism evidence="1 2">
    <name type="scientific">Trichuris suis</name>
    <name type="common">pig whipworm</name>
    <dbReference type="NCBI Taxonomy" id="68888"/>
    <lineage>
        <taxon>Eukaryota</taxon>
        <taxon>Metazoa</taxon>
        <taxon>Ecdysozoa</taxon>
        <taxon>Nematoda</taxon>
        <taxon>Enoplea</taxon>
        <taxon>Dorylaimia</taxon>
        <taxon>Trichinellida</taxon>
        <taxon>Trichuridae</taxon>
        <taxon>Trichuris</taxon>
    </lineage>
</organism>
<keyword evidence="2" id="KW-1185">Reference proteome</keyword>
<dbReference type="Proteomes" id="UP000030764">
    <property type="component" value="Unassembled WGS sequence"/>
</dbReference>
<dbReference type="EMBL" id="KL363416">
    <property type="protein sequence ID" value="KFD45849.1"/>
    <property type="molecule type" value="Genomic_DNA"/>
</dbReference>
<dbReference type="AlphaFoldDB" id="A0A085LLK3"/>
<proteinExistence type="predicted"/>
<name>A0A085LLK3_9BILA</name>
<gene>
    <name evidence="1" type="ORF">M513_13262</name>
</gene>
<accession>A0A085LLK3</accession>
<reference evidence="1 2" key="1">
    <citation type="journal article" date="2014" name="Nat. Genet.">
        <title>Genome and transcriptome of the porcine whipworm Trichuris suis.</title>
        <authorList>
            <person name="Jex A.R."/>
            <person name="Nejsum P."/>
            <person name="Schwarz E.M."/>
            <person name="Hu L."/>
            <person name="Young N.D."/>
            <person name="Hall R.S."/>
            <person name="Korhonen P.K."/>
            <person name="Liao S."/>
            <person name="Thamsborg S."/>
            <person name="Xia J."/>
            <person name="Xu P."/>
            <person name="Wang S."/>
            <person name="Scheerlinck J.P."/>
            <person name="Hofmann A."/>
            <person name="Sternberg P.W."/>
            <person name="Wang J."/>
            <person name="Gasser R.B."/>
        </authorList>
    </citation>
    <scope>NUCLEOTIDE SEQUENCE [LARGE SCALE GENOMIC DNA]</scope>
    <source>
        <strain evidence="1">DCEP-RM93M</strain>
    </source>
</reference>